<dbReference type="Proteomes" id="UP001184230">
    <property type="component" value="Unassembled WGS sequence"/>
</dbReference>
<organism evidence="2 3">
    <name type="scientific">Variovorax soli</name>
    <dbReference type="NCBI Taxonomy" id="376815"/>
    <lineage>
        <taxon>Bacteria</taxon>
        <taxon>Pseudomonadati</taxon>
        <taxon>Pseudomonadota</taxon>
        <taxon>Betaproteobacteria</taxon>
        <taxon>Burkholderiales</taxon>
        <taxon>Comamonadaceae</taxon>
        <taxon>Variovorax</taxon>
    </lineage>
</organism>
<keyword evidence="1" id="KW-0175">Coiled coil</keyword>
<accession>A0ABU1NDJ8</accession>
<proteinExistence type="predicted"/>
<evidence type="ECO:0008006" key="4">
    <source>
        <dbReference type="Google" id="ProtNLM"/>
    </source>
</evidence>
<dbReference type="RefSeq" id="WP_309901641.1">
    <property type="nucleotide sequence ID" value="NZ_JAVDRF010000004.1"/>
</dbReference>
<evidence type="ECO:0000256" key="1">
    <source>
        <dbReference type="SAM" id="Coils"/>
    </source>
</evidence>
<name>A0ABU1NDJ8_9BURK</name>
<sequence>MNTRARSADRRCLAKFSCVDLLLRPTCSRRTRAKMKSAAWAAVYNKKQKMMSSSFSRLWVFCLAAALAACDSPKSNLEPSALDRAARQTTSLSAEASLLTQQIAQGKVNDGFIWVHERALQDDAQKTWASLHKPAAEELRARQERLLGILARLQTALDGVAPARADPAKLQALHALFDQLRQQARAAQEER</sequence>
<protein>
    <recommendedName>
        <fullName evidence="4">LTXXQ motif family protein</fullName>
    </recommendedName>
</protein>
<keyword evidence="3" id="KW-1185">Reference proteome</keyword>
<evidence type="ECO:0000313" key="3">
    <source>
        <dbReference type="Proteomes" id="UP001184230"/>
    </source>
</evidence>
<feature type="coiled-coil region" evidence="1">
    <location>
        <begin position="136"/>
        <end position="190"/>
    </location>
</feature>
<comment type="caution">
    <text evidence="2">The sequence shown here is derived from an EMBL/GenBank/DDBJ whole genome shotgun (WGS) entry which is preliminary data.</text>
</comment>
<gene>
    <name evidence="2" type="ORF">J2739_002311</name>
</gene>
<reference evidence="2 3" key="1">
    <citation type="submission" date="2023-07" db="EMBL/GenBank/DDBJ databases">
        <title>Sorghum-associated microbial communities from plants grown in Nebraska, USA.</title>
        <authorList>
            <person name="Schachtman D."/>
        </authorList>
    </citation>
    <scope>NUCLEOTIDE SEQUENCE [LARGE SCALE GENOMIC DNA]</scope>
    <source>
        <strain evidence="2 3">DS1781</strain>
    </source>
</reference>
<dbReference type="EMBL" id="JAVDRF010000004">
    <property type="protein sequence ID" value="MDR6536538.1"/>
    <property type="molecule type" value="Genomic_DNA"/>
</dbReference>
<evidence type="ECO:0000313" key="2">
    <source>
        <dbReference type="EMBL" id="MDR6536538.1"/>
    </source>
</evidence>